<keyword evidence="4" id="KW-0732">Signal</keyword>
<evidence type="ECO:0000256" key="1">
    <source>
        <dbReference type="ARBA" id="ARBA00004167"/>
    </source>
</evidence>
<evidence type="ECO:0000256" key="3">
    <source>
        <dbReference type="ARBA" id="ARBA00022692"/>
    </source>
</evidence>
<dbReference type="Gene3D" id="3.80.10.10">
    <property type="entry name" value="Ribonuclease Inhibitor"/>
    <property type="match status" value="3"/>
</dbReference>
<keyword evidence="6 9" id="KW-1133">Transmembrane helix</keyword>
<evidence type="ECO:0000313" key="10">
    <source>
        <dbReference type="EMBL" id="KAJ0988661.1"/>
    </source>
</evidence>
<keyword evidence="3 9" id="KW-0812">Transmembrane</keyword>
<protein>
    <submittedName>
        <fullName evidence="10">Uncharacterized protein</fullName>
    </submittedName>
</protein>
<dbReference type="Proteomes" id="UP001085076">
    <property type="component" value="Miscellaneous, Linkage group lg01"/>
</dbReference>
<feature type="transmembrane region" description="Helical" evidence="9">
    <location>
        <begin position="662"/>
        <end position="684"/>
    </location>
</feature>
<dbReference type="PANTHER" id="PTHR48064">
    <property type="entry name" value="OS01G0750400 PROTEIN"/>
    <property type="match status" value="1"/>
</dbReference>
<dbReference type="SMART" id="SM00365">
    <property type="entry name" value="LRR_SD22"/>
    <property type="match status" value="4"/>
</dbReference>
<name>A0A9D5DB73_9LILI</name>
<reference evidence="10" key="1">
    <citation type="submission" date="2021-03" db="EMBL/GenBank/DDBJ databases">
        <authorList>
            <person name="Li Z."/>
            <person name="Yang C."/>
        </authorList>
    </citation>
    <scope>NUCLEOTIDE SEQUENCE</scope>
    <source>
        <strain evidence="10">Dzin_1.0</strain>
        <tissue evidence="10">Leaf</tissue>
    </source>
</reference>
<dbReference type="FunFam" id="3.80.10.10:FF:000041">
    <property type="entry name" value="LRR receptor-like serine/threonine-protein kinase ERECTA"/>
    <property type="match status" value="1"/>
</dbReference>
<evidence type="ECO:0000256" key="8">
    <source>
        <dbReference type="ARBA" id="ARBA00023180"/>
    </source>
</evidence>
<evidence type="ECO:0000313" key="11">
    <source>
        <dbReference type="Proteomes" id="UP001085076"/>
    </source>
</evidence>
<dbReference type="PROSITE" id="PS51450">
    <property type="entry name" value="LRR"/>
    <property type="match status" value="1"/>
</dbReference>
<organism evidence="10 11">
    <name type="scientific">Dioscorea zingiberensis</name>
    <dbReference type="NCBI Taxonomy" id="325984"/>
    <lineage>
        <taxon>Eukaryota</taxon>
        <taxon>Viridiplantae</taxon>
        <taxon>Streptophyta</taxon>
        <taxon>Embryophyta</taxon>
        <taxon>Tracheophyta</taxon>
        <taxon>Spermatophyta</taxon>
        <taxon>Magnoliopsida</taxon>
        <taxon>Liliopsida</taxon>
        <taxon>Dioscoreales</taxon>
        <taxon>Dioscoreaceae</taxon>
        <taxon>Dioscorea</taxon>
    </lineage>
</organism>
<keyword evidence="2" id="KW-0433">Leucine-rich repeat</keyword>
<evidence type="ECO:0000256" key="4">
    <source>
        <dbReference type="ARBA" id="ARBA00022729"/>
    </source>
</evidence>
<dbReference type="PANTHER" id="PTHR48064:SF6">
    <property type="entry name" value="RECEPTOR-LIKE PROTEIN KINASE 2"/>
    <property type="match status" value="1"/>
</dbReference>
<evidence type="ECO:0000256" key="2">
    <source>
        <dbReference type="ARBA" id="ARBA00022614"/>
    </source>
</evidence>
<gene>
    <name evidence="10" type="ORF">J5N97_007017</name>
</gene>
<dbReference type="InterPro" id="IPR001611">
    <property type="entry name" value="Leu-rich_rpt"/>
</dbReference>
<sequence>MQTFIEDLEGVNLSSLGTQWLNHLNRLSSLTKLDLSTCLLSGIPQSLPFVNFTKLQVLDISVNPLDSVIPGWFSNLTSLVHLDINSAELHGSIPVGLSNLHKLRYLDLSRNDNLTADFSKLMSEGWRSLEHLDLASNLVYGTLPASIGNLTSLMEITLWKNKIEGGVPSSIGKLCNLKTVSLANNNLSLGLPLSLEEAGGCTSEHPLPSLTSLDLQKNDLRGVLPEWLGKLRNLQVLDLSYNSIQELEFLDLSNTSIFGKIPTWFWNVSKNLKLLNISFNKIEGQLPNYLPIGGLSDVDMRSNLLTGSLPHLPSLITTLVLSDNQFSGPIPPSFCDSQQDTVIVYLSLSNNNLSGQIPTSMGEILSLEVLDLSRNKLDGSIPESLQNLAELKALALEYNSLSGSIPPYIGSFQNLQTLHLGHNQLSGSIPPSLQNCSSLHTLDLGGNLLDGLIPSWFAWSLPELRILGLRYNKFSGQLPPQLSNMSSLQVLDLAHNYFEGPIPLSFGNFKAMTSSPKVNQNLLVGNYYQEHFSMQYSSTDHELLFSNTLSLVISIDLSRNKLSGHFPETMTKLAGLLVLDLSDNRLNGEIPRDISALQGLLSLDLSNNGFSGRGQLLTFDVSSYTGNDYLCGPPLNVECSLAHGNGTDHRADYGHTEEDERLSLLSVGLGFAVGLLGLFAVISIRQQWSVAYFNAIDLFILWISKVMNRFWCASNGGRKKPKRSRNWR</sequence>
<dbReference type="GO" id="GO:0016020">
    <property type="term" value="C:membrane"/>
    <property type="evidence" value="ECO:0007669"/>
    <property type="project" value="UniProtKB-SubCell"/>
</dbReference>
<dbReference type="InterPro" id="IPR053038">
    <property type="entry name" value="RLP_Defense"/>
</dbReference>
<dbReference type="InterPro" id="IPR032675">
    <property type="entry name" value="LRR_dom_sf"/>
</dbReference>
<accession>A0A9D5DB73</accession>
<dbReference type="Pfam" id="PF13855">
    <property type="entry name" value="LRR_8"/>
    <property type="match status" value="5"/>
</dbReference>
<keyword evidence="8" id="KW-0325">Glycoprotein</keyword>
<evidence type="ECO:0000256" key="5">
    <source>
        <dbReference type="ARBA" id="ARBA00022737"/>
    </source>
</evidence>
<keyword evidence="7 9" id="KW-0472">Membrane</keyword>
<evidence type="ECO:0000256" key="7">
    <source>
        <dbReference type="ARBA" id="ARBA00023136"/>
    </source>
</evidence>
<keyword evidence="11" id="KW-1185">Reference proteome</keyword>
<dbReference type="FunFam" id="3.80.10.10:FF:000095">
    <property type="entry name" value="LRR receptor-like serine/threonine-protein kinase GSO1"/>
    <property type="match status" value="1"/>
</dbReference>
<dbReference type="SUPFAM" id="SSF52058">
    <property type="entry name" value="L domain-like"/>
    <property type="match status" value="1"/>
</dbReference>
<dbReference type="OrthoDB" id="749832at2759"/>
<proteinExistence type="predicted"/>
<dbReference type="SUPFAM" id="SSF52047">
    <property type="entry name" value="RNI-like"/>
    <property type="match status" value="1"/>
</dbReference>
<dbReference type="AlphaFoldDB" id="A0A9D5DB73"/>
<evidence type="ECO:0000256" key="6">
    <source>
        <dbReference type="ARBA" id="ARBA00022989"/>
    </source>
</evidence>
<dbReference type="EMBL" id="JAGGNH010000001">
    <property type="protein sequence ID" value="KAJ0988661.1"/>
    <property type="molecule type" value="Genomic_DNA"/>
</dbReference>
<dbReference type="PRINTS" id="PR00019">
    <property type="entry name" value="LEURICHRPT"/>
</dbReference>
<dbReference type="InterPro" id="IPR003591">
    <property type="entry name" value="Leu-rich_rpt_typical-subtyp"/>
</dbReference>
<keyword evidence="5" id="KW-0677">Repeat</keyword>
<evidence type="ECO:0000256" key="9">
    <source>
        <dbReference type="SAM" id="Phobius"/>
    </source>
</evidence>
<comment type="subcellular location">
    <subcellularLocation>
        <location evidence="1">Membrane</location>
        <topology evidence="1">Single-pass membrane protein</topology>
    </subcellularLocation>
</comment>
<dbReference type="SMART" id="SM00369">
    <property type="entry name" value="LRR_TYP"/>
    <property type="match status" value="11"/>
</dbReference>
<reference evidence="10" key="2">
    <citation type="journal article" date="2022" name="Hortic Res">
        <title>The genome of Dioscorea zingiberensis sheds light on the biosynthesis, origin and evolution of the medicinally important diosgenin saponins.</title>
        <authorList>
            <person name="Li Y."/>
            <person name="Tan C."/>
            <person name="Li Z."/>
            <person name="Guo J."/>
            <person name="Li S."/>
            <person name="Chen X."/>
            <person name="Wang C."/>
            <person name="Dai X."/>
            <person name="Yang H."/>
            <person name="Song W."/>
            <person name="Hou L."/>
            <person name="Xu J."/>
            <person name="Tong Z."/>
            <person name="Xu A."/>
            <person name="Yuan X."/>
            <person name="Wang W."/>
            <person name="Yang Q."/>
            <person name="Chen L."/>
            <person name="Sun Z."/>
            <person name="Wang K."/>
            <person name="Pan B."/>
            <person name="Chen J."/>
            <person name="Bao Y."/>
            <person name="Liu F."/>
            <person name="Qi X."/>
            <person name="Gang D.R."/>
            <person name="Wen J."/>
            <person name="Li J."/>
        </authorList>
    </citation>
    <scope>NUCLEOTIDE SEQUENCE</scope>
    <source>
        <strain evidence="10">Dzin_1.0</strain>
    </source>
</reference>
<dbReference type="Pfam" id="PF00560">
    <property type="entry name" value="LRR_1"/>
    <property type="match status" value="4"/>
</dbReference>
<comment type="caution">
    <text evidence="10">The sequence shown here is derived from an EMBL/GenBank/DDBJ whole genome shotgun (WGS) entry which is preliminary data.</text>
</comment>